<protein>
    <submittedName>
        <fullName evidence="1">Uncharacterized protein</fullName>
    </submittedName>
</protein>
<sequence>MHNGAALEASLASRTLPAEVALELSLPGVKEMEMSPCCKTREKIFSPLETFRFYGCKSGICRPSRSVLQPMAKGGIVVDDDDGPTDCCTHIEKPASNVSLNLLNPSELVIWCLSAELRCPQYLLVRGNEVGGVPRAAP</sequence>
<evidence type="ECO:0000313" key="2">
    <source>
        <dbReference type="Proteomes" id="UP000037122"/>
    </source>
</evidence>
<dbReference type="Proteomes" id="UP000037122">
    <property type="component" value="Unassembled WGS sequence"/>
</dbReference>
<evidence type="ECO:0000313" key="1">
    <source>
        <dbReference type="EMBL" id="KND99219.1"/>
    </source>
</evidence>
<accession>A0A0L0NYY2</accession>
<dbReference type="VEuPathDB" id="FungiDB:QG37_04017"/>
<dbReference type="EMBL" id="LGST01000026">
    <property type="protein sequence ID" value="KND99219.1"/>
    <property type="molecule type" value="Genomic_DNA"/>
</dbReference>
<dbReference type="AlphaFoldDB" id="A0A0L0NYY2"/>
<comment type="caution">
    <text evidence="1">The sequence shown here is derived from an EMBL/GenBank/DDBJ whole genome shotgun (WGS) entry which is preliminary data.</text>
</comment>
<proteinExistence type="predicted"/>
<name>A0A0L0NYY2_CANAR</name>
<reference evidence="2" key="1">
    <citation type="journal article" date="2015" name="BMC Genomics">
        <title>Draft genome of a commonly misdiagnosed multidrug resistant pathogen Candida auris.</title>
        <authorList>
            <person name="Chatterjee S."/>
            <person name="Alampalli S.V."/>
            <person name="Nageshan R.K."/>
            <person name="Chettiar S.T."/>
            <person name="Joshi S."/>
            <person name="Tatu U.S."/>
        </authorList>
    </citation>
    <scope>NUCLEOTIDE SEQUENCE [LARGE SCALE GENOMIC DNA]</scope>
    <source>
        <strain evidence="2">6684</strain>
    </source>
</reference>
<gene>
    <name evidence="1" type="ORF">QG37_04017</name>
</gene>
<organism evidence="1 2">
    <name type="scientific">Candidozyma auris</name>
    <name type="common">Yeast</name>
    <name type="synonym">Candida auris</name>
    <dbReference type="NCBI Taxonomy" id="498019"/>
    <lineage>
        <taxon>Eukaryota</taxon>
        <taxon>Fungi</taxon>
        <taxon>Dikarya</taxon>
        <taxon>Ascomycota</taxon>
        <taxon>Saccharomycotina</taxon>
        <taxon>Pichiomycetes</taxon>
        <taxon>Metschnikowiaceae</taxon>
        <taxon>Candidozyma</taxon>
    </lineage>
</organism>